<dbReference type="OrthoDB" id="3253976at2759"/>
<accession>A0A0C2X3Q6</accession>
<dbReference type="AlphaFoldDB" id="A0A0C2X3Q6"/>
<reference evidence="1 2" key="1">
    <citation type="submission" date="2014-04" db="EMBL/GenBank/DDBJ databases">
        <title>Evolutionary Origins and Diversification of the Mycorrhizal Mutualists.</title>
        <authorList>
            <consortium name="DOE Joint Genome Institute"/>
            <consortium name="Mycorrhizal Genomics Consortium"/>
            <person name="Kohler A."/>
            <person name="Kuo A."/>
            <person name="Nagy L.G."/>
            <person name="Floudas D."/>
            <person name="Copeland A."/>
            <person name="Barry K.W."/>
            <person name="Cichocki N."/>
            <person name="Veneault-Fourrey C."/>
            <person name="LaButti K."/>
            <person name="Lindquist E.A."/>
            <person name="Lipzen A."/>
            <person name="Lundell T."/>
            <person name="Morin E."/>
            <person name="Murat C."/>
            <person name="Riley R."/>
            <person name="Ohm R."/>
            <person name="Sun H."/>
            <person name="Tunlid A."/>
            <person name="Henrissat B."/>
            <person name="Grigoriev I.V."/>
            <person name="Hibbett D.S."/>
            <person name="Martin F."/>
        </authorList>
    </citation>
    <scope>NUCLEOTIDE SEQUENCE [LARGE SCALE GENOMIC DNA]</scope>
    <source>
        <strain evidence="1 2">Koide BX008</strain>
    </source>
</reference>
<dbReference type="STRING" id="946122.A0A0C2X3Q6"/>
<keyword evidence="2" id="KW-1185">Reference proteome</keyword>
<evidence type="ECO:0000313" key="2">
    <source>
        <dbReference type="Proteomes" id="UP000054549"/>
    </source>
</evidence>
<proteinExistence type="predicted"/>
<organism evidence="1 2">
    <name type="scientific">Amanita muscaria (strain Koide BX008)</name>
    <dbReference type="NCBI Taxonomy" id="946122"/>
    <lineage>
        <taxon>Eukaryota</taxon>
        <taxon>Fungi</taxon>
        <taxon>Dikarya</taxon>
        <taxon>Basidiomycota</taxon>
        <taxon>Agaricomycotina</taxon>
        <taxon>Agaricomycetes</taxon>
        <taxon>Agaricomycetidae</taxon>
        <taxon>Agaricales</taxon>
        <taxon>Pluteineae</taxon>
        <taxon>Amanitaceae</taxon>
        <taxon>Amanita</taxon>
    </lineage>
</organism>
<name>A0A0C2X3Q6_AMAMK</name>
<dbReference type="InParanoid" id="A0A0C2X3Q6"/>
<sequence length="109" mass="11948">MILLVVEVDKNLSNPEPQVIAKAIATFQHNNRKRVGLGLPTLDIMTIPCITMVGTRPFFYKVPVTMQLSNCVANGQYPSQPTVVSRCAPPAQPMVSGGMEVPDYRYTAL</sequence>
<evidence type="ECO:0000313" key="1">
    <source>
        <dbReference type="EMBL" id="KIL63363.1"/>
    </source>
</evidence>
<protein>
    <submittedName>
        <fullName evidence="1">Uncharacterized protein</fullName>
    </submittedName>
</protein>
<gene>
    <name evidence="1" type="ORF">M378DRAFT_164676</name>
</gene>
<dbReference type="Proteomes" id="UP000054549">
    <property type="component" value="Unassembled WGS sequence"/>
</dbReference>
<dbReference type="HOGENOM" id="CLU_136870_0_0_1"/>
<dbReference type="EMBL" id="KN818260">
    <property type="protein sequence ID" value="KIL63363.1"/>
    <property type="molecule type" value="Genomic_DNA"/>
</dbReference>